<reference evidence="3" key="1">
    <citation type="journal article" date="2015" name="J. Biotechnol.">
        <title>Complete genome sequence of Streptomyces ambofaciens ATCC 23877, the spiramycin producer.</title>
        <authorList>
            <person name="Thibessard A."/>
            <person name="Haas D."/>
            <person name="Gerbaud C."/>
            <person name="Aigle B."/>
            <person name="Lautru S."/>
            <person name="Pernodet J.L."/>
            <person name="Leblond P."/>
        </authorList>
    </citation>
    <scope>NUCLEOTIDE SEQUENCE [LARGE SCALE GENOMIC DNA]</scope>
    <source>
        <strain evidence="3">ATCC 23877 / 3486 / DSM 40053 / JCM 4204 / NBRC 12836 / NRRL B-2516</strain>
    </source>
</reference>
<feature type="signal peptide" evidence="1">
    <location>
        <begin position="1"/>
        <end position="22"/>
    </location>
</feature>
<keyword evidence="1" id="KW-0732">Signal</keyword>
<accession>A0A0K2B1C6</accession>
<evidence type="ECO:0000256" key="1">
    <source>
        <dbReference type="SAM" id="SignalP"/>
    </source>
</evidence>
<dbReference type="AlphaFoldDB" id="A0A0K2B1C6"/>
<feature type="chain" id="PRO_5038924098" description="Lipoprotein" evidence="1">
    <location>
        <begin position="23"/>
        <end position="64"/>
    </location>
</feature>
<proteinExistence type="predicted"/>
<evidence type="ECO:0000313" key="2">
    <source>
        <dbReference type="EMBL" id="AKZ59175.1"/>
    </source>
</evidence>
<protein>
    <recommendedName>
        <fullName evidence="4">Lipoprotein</fullName>
    </recommendedName>
</protein>
<name>A0A0K2B1C6_STRA7</name>
<evidence type="ECO:0008006" key="4">
    <source>
        <dbReference type="Google" id="ProtNLM"/>
    </source>
</evidence>
<dbReference type="PROSITE" id="PS51257">
    <property type="entry name" value="PROKAR_LIPOPROTEIN"/>
    <property type="match status" value="1"/>
</dbReference>
<gene>
    <name evidence="2" type="ORF">SAM23877_6130</name>
</gene>
<dbReference type="Proteomes" id="UP000061018">
    <property type="component" value="Chromosome"/>
</dbReference>
<dbReference type="RefSeq" id="WP_053139455.1">
    <property type="nucleotide sequence ID" value="NZ_CP012382.1"/>
</dbReference>
<evidence type="ECO:0000313" key="3">
    <source>
        <dbReference type="Proteomes" id="UP000061018"/>
    </source>
</evidence>
<organism evidence="2 3">
    <name type="scientific">Streptomyces ambofaciens (strain ATCC 23877 / 3486 / DSM 40053 / JCM 4204 / NBRC 12836 / NRRL B-2516)</name>
    <dbReference type="NCBI Taxonomy" id="278992"/>
    <lineage>
        <taxon>Bacteria</taxon>
        <taxon>Bacillati</taxon>
        <taxon>Actinomycetota</taxon>
        <taxon>Actinomycetes</taxon>
        <taxon>Kitasatosporales</taxon>
        <taxon>Streptomycetaceae</taxon>
        <taxon>Streptomyces</taxon>
    </lineage>
</organism>
<dbReference type="KEGG" id="samb:SAM23877_6130"/>
<dbReference type="EMBL" id="CP012382">
    <property type="protein sequence ID" value="AKZ59175.1"/>
    <property type="molecule type" value="Genomic_DNA"/>
</dbReference>
<sequence length="64" mass="6818">MKRLTRHLAVVLALVAALAMLAACDIDDTAQPSCVEVDVDAPKVKKPTGPKITAPALRIPTKRK</sequence>